<protein>
    <submittedName>
        <fullName evidence="3">Secreted protein</fullName>
    </submittedName>
</protein>
<reference evidence="3" key="1">
    <citation type="submission" date="2017-02" db="UniProtKB">
        <authorList>
            <consortium name="WormBaseParasite"/>
        </authorList>
    </citation>
    <scope>IDENTIFICATION</scope>
</reference>
<evidence type="ECO:0000256" key="1">
    <source>
        <dbReference type="SAM" id="SignalP"/>
    </source>
</evidence>
<feature type="chain" id="PRO_5005893137" evidence="1">
    <location>
        <begin position="25"/>
        <end position="106"/>
    </location>
</feature>
<dbReference type="WBParaSite" id="SMUV_0000366901-mRNA-1">
    <property type="protein sequence ID" value="SMUV_0000366901-mRNA-1"/>
    <property type="gene ID" value="SMUV_0000366901"/>
</dbReference>
<feature type="signal peptide" evidence="1">
    <location>
        <begin position="1"/>
        <end position="24"/>
    </location>
</feature>
<evidence type="ECO:0000313" key="3">
    <source>
        <dbReference type="WBParaSite" id="SMUV_0000366901-mRNA-1"/>
    </source>
</evidence>
<dbReference type="AlphaFoldDB" id="A0A0N5AH35"/>
<organism evidence="2 3">
    <name type="scientific">Syphacia muris</name>
    <dbReference type="NCBI Taxonomy" id="451379"/>
    <lineage>
        <taxon>Eukaryota</taxon>
        <taxon>Metazoa</taxon>
        <taxon>Ecdysozoa</taxon>
        <taxon>Nematoda</taxon>
        <taxon>Chromadorea</taxon>
        <taxon>Rhabditida</taxon>
        <taxon>Spirurina</taxon>
        <taxon>Oxyuridomorpha</taxon>
        <taxon>Oxyuroidea</taxon>
        <taxon>Oxyuridae</taxon>
        <taxon>Syphacia</taxon>
    </lineage>
</organism>
<sequence>MCSAAAAAAVFIVVSFVVFGTSYGYITQPNCTEKNKIACYVCFGESLAECESEETVCCTGACFKLVDKDHQIILKGCTPDQEEDGSMKIRSYDVKVKNDEVVKGEY</sequence>
<evidence type="ECO:0000313" key="2">
    <source>
        <dbReference type="Proteomes" id="UP000046393"/>
    </source>
</evidence>
<proteinExistence type="predicted"/>
<keyword evidence="2" id="KW-1185">Reference proteome</keyword>
<accession>A0A0N5AH35</accession>
<dbReference type="Proteomes" id="UP000046393">
    <property type="component" value="Unplaced"/>
</dbReference>
<name>A0A0N5AH35_9BILA</name>
<keyword evidence="1" id="KW-0732">Signal</keyword>